<feature type="domain" description="Phosphagen kinase C-terminal" evidence="6">
    <location>
        <begin position="21"/>
        <end position="245"/>
    </location>
</feature>
<dbReference type="EMBL" id="NMUJ01000071">
    <property type="protein sequence ID" value="OYV02597.1"/>
    <property type="molecule type" value="Genomic_DNA"/>
</dbReference>
<dbReference type="GO" id="GO:0004111">
    <property type="term" value="F:creatine kinase activity"/>
    <property type="evidence" value="ECO:0007669"/>
    <property type="project" value="InterPro"/>
</dbReference>
<dbReference type="InterPro" id="IPR014746">
    <property type="entry name" value="Gln_synth/guanido_kin_cat_dom"/>
</dbReference>
<feature type="binding site" evidence="5">
    <location>
        <begin position="201"/>
        <end position="206"/>
    </location>
    <ligand>
        <name>ATP</name>
        <dbReference type="ChEBI" id="CHEBI:30616"/>
    </ligand>
</feature>
<evidence type="ECO:0000313" key="8">
    <source>
        <dbReference type="Proteomes" id="UP000216312"/>
    </source>
</evidence>
<comment type="caution">
    <text evidence="5">Lacks conserved residue(s) required for the propagation of feature annotation.</text>
</comment>
<sequence>MNLGQRAKRAPKWWGDTTSDIPLFARAKLVRNLKGYNFPLKASDDELEEVCEIITYAIEHSKKLKEFTTFRGEELSPEDRNFLWERFLISKTFIDSPKGKLVAISPDEDVSVVVNDRDHLVIQSFANGLNIREAYHKANEIAKILGLEYTYLEEWGHLTSSPLEVGTGLRVAITLHLPALVLLRQYNFTVETLTPQGFIFHNLWGTGTTGYIFVVTNALTWAFREEIITPFEYLANALIKQENKAREVMNTHLADILEDKVTRSWGLLKYARLLSEEETWTYISGIRMGISMGLIFSAKELPRFTNLLLITRHSHLEKRTGRKLQQHIAEKERAELVRSFINGMEAGS</sequence>
<comment type="caution">
    <text evidence="7">The sequence shown here is derived from an EMBL/GenBank/DDBJ whole genome shotgun (WGS) entry which is preliminary data.</text>
</comment>
<reference evidence="8" key="1">
    <citation type="submission" date="2017-07" db="EMBL/GenBank/DDBJ databases">
        <title>Novel pathways for hydrocarbon cycling and metabolic interdependencies in hydrothermal sediment communities.</title>
        <authorList>
            <person name="Dombrowski N."/>
            <person name="Seitz K."/>
            <person name="Teske A."/>
            <person name="Baker B."/>
        </authorList>
    </citation>
    <scope>NUCLEOTIDE SEQUENCE [LARGE SCALE GENOMIC DNA]</scope>
</reference>
<dbReference type="SUPFAM" id="SSF55931">
    <property type="entry name" value="Glutamine synthetase/guanido kinase"/>
    <property type="match status" value="1"/>
</dbReference>
<evidence type="ECO:0000259" key="6">
    <source>
        <dbReference type="PROSITE" id="PS51510"/>
    </source>
</evidence>
<evidence type="ECO:0000256" key="4">
    <source>
        <dbReference type="ARBA" id="ARBA00022840"/>
    </source>
</evidence>
<feature type="binding site" evidence="5">
    <location>
        <begin position="24"/>
        <end position="28"/>
    </location>
    <ligand>
        <name>ATP</name>
        <dbReference type="ChEBI" id="CHEBI:30616"/>
    </ligand>
</feature>
<evidence type="ECO:0000256" key="1">
    <source>
        <dbReference type="ARBA" id="ARBA00022679"/>
    </source>
</evidence>
<dbReference type="PANTHER" id="PTHR11547:SF38">
    <property type="entry name" value="ARGININE KINASE 1-RELATED"/>
    <property type="match status" value="1"/>
</dbReference>
<dbReference type="GO" id="GO:0046314">
    <property type="term" value="P:phosphocreatine biosynthetic process"/>
    <property type="evidence" value="ECO:0007669"/>
    <property type="project" value="InterPro"/>
</dbReference>
<accession>A0A257LSF4</accession>
<dbReference type="Pfam" id="PF00217">
    <property type="entry name" value="ATP-gua_Ptrans"/>
    <property type="match status" value="1"/>
</dbReference>
<keyword evidence="4 5" id="KW-0067">ATP-binding</keyword>
<gene>
    <name evidence="7" type="ORF">CGW93_04690</name>
</gene>
<keyword evidence="1 5" id="KW-0808">Transferase</keyword>
<dbReference type="Gene3D" id="3.30.590.10">
    <property type="entry name" value="Glutamine synthetase/guanido kinase, catalytic domain"/>
    <property type="match status" value="1"/>
</dbReference>
<dbReference type="AlphaFoldDB" id="A0A257LSF4"/>
<proteinExistence type="inferred from homology"/>
<keyword evidence="3 5" id="KW-0418">Kinase</keyword>
<dbReference type="GO" id="GO:0005615">
    <property type="term" value="C:extracellular space"/>
    <property type="evidence" value="ECO:0007669"/>
    <property type="project" value="TreeGrafter"/>
</dbReference>
<protein>
    <recommendedName>
        <fullName evidence="6">Phosphagen kinase C-terminal domain-containing protein</fullName>
    </recommendedName>
</protein>
<dbReference type="InterPro" id="IPR022414">
    <property type="entry name" value="ATP-guanido_PTrfase_cat"/>
</dbReference>
<dbReference type="GO" id="GO:0005524">
    <property type="term" value="F:ATP binding"/>
    <property type="evidence" value="ECO:0007669"/>
    <property type="project" value="UniProtKB-UniRule"/>
</dbReference>
<feature type="binding site" evidence="5">
    <location>
        <begin position="170"/>
        <end position="174"/>
    </location>
    <ligand>
        <name>ATP</name>
        <dbReference type="ChEBI" id="CHEBI:30616"/>
    </ligand>
</feature>
<evidence type="ECO:0000256" key="5">
    <source>
        <dbReference type="PROSITE-ProRule" id="PRU00843"/>
    </source>
</evidence>
<comment type="similarity">
    <text evidence="5">Belongs to the ATP:guanido phosphotransferase family.</text>
</comment>
<dbReference type="Proteomes" id="UP000216312">
    <property type="component" value="Unassembled WGS sequence"/>
</dbReference>
<organism evidence="7 8">
    <name type="scientific">candidate division WOR-3 bacterium 4484_18</name>
    <dbReference type="NCBI Taxonomy" id="2020626"/>
    <lineage>
        <taxon>Bacteria</taxon>
        <taxon>Bacteria division WOR-3</taxon>
    </lineage>
</organism>
<dbReference type="InterPro" id="IPR000749">
    <property type="entry name" value="ATP-guanido_PTrfase"/>
</dbReference>
<dbReference type="PANTHER" id="PTHR11547">
    <property type="entry name" value="ARGININE OR CREATINE KINASE"/>
    <property type="match status" value="1"/>
</dbReference>
<evidence type="ECO:0000256" key="3">
    <source>
        <dbReference type="ARBA" id="ARBA00022777"/>
    </source>
</evidence>
<evidence type="ECO:0000313" key="7">
    <source>
        <dbReference type="EMBL" id="OYV02597.1"/>
    </source>
</evidence>
<evidence type="ECO:0000256" key="2">
    <source>
        <dbReference type="ARBA" id="ARBA00022741"/>
    </source>
</evidence>
<dbReference type="PROSITE" id="PS51510">
    <property type="entry name" value="PHOSPHAGEN_KINASE_C"/>
    <property type="match status" value="1"/>
</dbReference>
<name>A0A257LSF4_UNCW3</name>
<keyword evidence="2 5" id="KW-0547">Nucleotide-binding</keyword>